<dbReference type="Pfam" id="PF06252">
    <property type="entry name" value="GemA"/>
    <property type="match status" value="1"/>
</dbReference>
<dbReference type="InterPro" id="IPR009363">
    <property type="entry name" value="Phage_Mu_Gp16"/>
</dbReference>
<name>A0AAD0WQ52_9BACT</name>
<evidence type="ECO:0000313" key="1">
    <source>
        <dbReference type="EMBL" id="AXX89384.1"/>
    </source>
</evidence>
<dbReference type="AlphaFoldDB" id="A0AAD0WQ52"/>
<protein>
    <submittedName>
        <fullName evidence="1">DUF1018 domain-containing protein</fullName>
    </submittedName>
</protein>
<dbReference type="RefSeq" id="WP_118885938.1">
    <property type="nucleotide sequence ID" value="NZ_CP032100.1"/>
</dbReference>
<dbReference type="KEGG" id="asui:ASUIS_0893"/>
<keyword evidence="2" id="KW-1185">Reference proteome</keyword>
<organism evidence="1 2">
    <name type="scientific">Arcobacter suis CECT 7833</name>
    <dbReference type="NCBI Taxonomy" id="663365"/>
    <lineage>
        <taxon>Bacteria</taxon>
        <taxon>Pseudomonadati</taxon>
        <taxon>Campylobacterota</taxon>
        <taxon>Epsilonproteobacteria</taxon>
        <taxon>Campylobacterales</taxon>
        <taxon>Arcobacteraceae</taxon>
        <taxon>Arcobacter</taxon>
    </lineage>
</organism>
<dbReference type="EMBL" id="CP032100">
    <property type="protein sequence ID" value="AXX89384.1"/>
    <property type="molecule type" value="Genomic_DNA"/>
</dbReference>
<reference evidence="1 2" key="1">
    <citation type="submission" date="2018-08" db="EMBL/GenBank/DDBJ databases">
        <title>Complete genome of the Arcobacter suis type strain LMG 26152.</title>
        <authorList>
            <person name="Miller W.G."/>
            <person name="Yee E."/>
            <person name="Bono J.L."/>
        </authorList>
    </citation>
    <scope>NUCLEOTIDE SEQUENCE [LARGE SCALE GENOMIC DNA]</scope>
    <source>
        <strain evidence="1 2">CECT 7833</strain>
    </source>
</reference>
<accession>A0AAD0WQ52</accession>
<evidence type="ECO:0000313" key="2">
    <source>
        <dbReference type="Proteomes" id="UP000263040"/>
    </source>
</evidence>
<proteinExistence type="predicted"/>
<dbReference type="Proteomes" id="UP000263040">
    <property type="component" value="Chromosome"/>
</dbReference>
<sequence length="144" mass="17176">MTDRQKTYKKSLIQKIQVVKHNVFTDDEMRKEFMLSRFGVDSTTKLSIDELKLLLDFCNRKVSDIPMLNRNTRIEDMITDEQIEKIRVVWKEKARDKSEEALMKFACKIAKYKASRIDDFKLREAQKIIVALQRMRIPSNQLYL</sequence>
<gene>
    <name evidence="1" type="ORF">ASUIS_0893</name>
</gene>